<dbReference type="PANTHER" id="PTHR46502:SF2">
    <property type="entry name" value="16 KDA PHLOEM PROTEIN 2"/>
    <property type="match status" value="1"/>
</dbReference>
<dbReference type="GO" id="GO:0046872">
    <property type="term" value="F:metal ion binding"/>
    <property type="evidence" value="ECO:0007669"/>
    <property type="project" value="UniProtKB-KW"/>
</dbReference>
<evidence type="ECO:0000313" key="4">
    <source>
        <dbReference type="EMBL" id="KAK9910557.1"/>
    </source>
</evidence>
<dbReference type="SUPFAM" id="SSF49562">
    <property type="entry name" value="C2 domain (Calcium/lipid-binding domain, CaLB)"/>
    <property type="match status" value="1"/>
</dbReference>
<evidence type="ECO:0000313" key="5">
    <source>
        <dbReference type="Proteomes" id="UP001457282"/>
    </source>
</evidence>
<gene>
    <name evidence="4" type="ORF">M0R45_034514</name>
</gene>
<dbReference type="Pfam" id="PF00168">
    <property type="entry name" value="C2"/>
    <property type="match status" value="1"/>
</dbReference>
<dbReference type="SMART" id="SM00239">
    <property type="entry name" value="C2"/>
    <property type="match status" value="1"/>
</dbReference>
<sequence length="167" mass="18615">MPRGTLEVVLVDARGLENNDFLAKISPYAVLTVKTQEKKSTVLSGKGSNPEWNESFLFTISDDEVSELHLTIMDKDNFSADDFVGEATIPLLPAFVKGTVSPTTYNIVNKEKEFHGGVKLGLNFTPEPGFEPGKKRFGSGEHVRRALVDGNSHLMGRRTRWMERTFL</sequence>
<keyword evidence="2" id="KW-0106">Calcium</keyword>
<proteinExistence type="predicted"/>
<dbReference type="InterPro" id="IPR035892">
    <property type="entry name" value="C2_domain_sf"/>
</dbReference>
<feature type="domain" description="C2" evidence="3">
    <location>
        <begin position="1"/>
        <end position="104"/>
    </location>
</feature>
<organism evidence="4 5">
    <name type="scientific">Rubus argutus</name>
    <name type="common">Southern blackberry</name>
    <dbReference type="NCBI Taxonomy" id="59490"/>
    <lineage>
        <taxon>Eukaryota</taxon>
        <taxon>Viridiplantae</taxon>
        <taxon>Streptophyta</taxon>
        <taxon>Embryophyta</taxon>
        <taxon>Tracheophyta</taxon>
        <taxon>Spermatophyta</taxon>
        <taxon>Magnoliopsida</taxon>
        <taxon>eudicotyledons</taxon>
        <taxon>Gunneridae</taxon>
        <taxon>Pentapetalae</taxon>
        <taxon>rosids</taxon>
        <taxon>fabids</taxon>
        <taxon>Rosales</taxon>
        <taxon>Rosaceae</taxon>
        <taxon>Rosoideae</taxon>
        <taxon>Rosoideae incertae sedis</taxon>
        <taxon>Rubus</taxon>
    </lineage>
</organism>
<dbReference type="PROSITE" id="PS50004">
    <property type="entry name" value="C2"/>
    <property type="match status" value="1"/>
</dbReference>
<accession>A0AAW1VU21</accession>
<dbReference type="Gene3D" id="2.60.40.150">
    <property type="entry name" value="C2 domain"/>
    <property type="match status" value="1"/>
</dbReference>
<dbReference type="InterPro" id="IPR000008">
    <property type="entry name" value="C2_dom"/>
</dbReference>
<reference evidence="4 5" key="1">
    <citation type="journal article" date="2023" name="G3 (Bethesda)">
        <title>A chromosome-length genome assembly and annotation of blackberry (Rubus argutus, cv. 'Hillquist').</title>
        <authorList>
            <person name="Bruna T."/>
            <person name="Aryal R."/>
            <person name="Dudchenko O."/>
            <person name="Sargent D.J."/>
            <person name="Mead D."/>
            <person name="Buti M."/>
            <person name="Cavallini A."/>
            <person name="Hytonen T."/>
            <person name="Andres J."/>
            <person name="Pham M."/>
            <person name="Weisz D."/>
            <person name="Mascagni F."/>
            <person name="Usai G."/>
            <person name="Natali L."/>
            <person name="Bassil N."/>
            <person name="Fernandez G.E."/>
            <person name="Lomsadze A."/>
            <person name="Armour M."/>
            <person name="Olukolu B."/>
            <person name="Poorten T."/>
            <person name="Britton C."/>
            <person name="Davik J."/>
            <person name="Ashrafi H."/>
            <person name="Aiden E.L."/>
            <person name="Borodovsky M."/>
            <person name="Worthington M."/>
        </authorList>
    </citation>
    <scope>NUCLEOTIDE SEQUENCE [LARGE SCALE GENOMIC DNA]</scope>
    <source>
        <strain evidence="4">PI 553951</strain>
    </source>
</reference>
<evidence type="ECO:0000259" key="3">
    <source>
        <dbReference type="PROSITE" id="PS50004"/>
    </source>
</evidence>
<dbReference type="PANTHER" id="PTHR46502">
    <property type="entry name" value="C2 DOMAIN-CONTAINING"/>
    <property type="match status" value="1"/>
</dbReference>
<protein>
    <recommendedName>
        <fullName evidence="3">C2 domain-containing protein</fullName>
    </recommendedName>
</protein>
<keyword evidence="1" id="KW-0479">Metal-binding</keyword>
<keyword evidence="5" id="KW-1185">Reference proteome</keyword>
<comment type="caution">
    <text evidence="4">The sequence shown here is derived from an EMBL/GenBank/DDBJ whole genome shotgun (WGS) entry which is preliminary data.</text>
</comment>
<dbReference type="Proteomes" id="UP001457282">
    <property type="component" value="Unassembled WGS sequence"/>
</dbReference>
<evidence type="ECO:0000256" key="1">
    <source>
        <dbReference type="ARBA" id="ARBA00022723"/>
    </source>
</evidence>
<dbReference type="EMBL" id="JBEDUW010000007">
    <property type="protein sequence ID" value="KAK9910557.1"/>
    <property type="molecule type" value="Genomic_DNA"/>
</dbReference>
<dbReference type="AlphaFoldDB" id="A0AAW1VU21"/>
<evidence type="ECO:0000256" key="2">
    <source>
        <dbReference type="ARBA" id="ARBA00022837"/>
    </source>
</evidence>
<name>A0AAW1VU21_RUBAR</name>